<dbReference type="KEGG" id="apra:G3A50_13390"/>
<dbReference type="InterPro" id="IPR000515">
    <property type="entry name" value="MetI-like"/>
</dbReference>
<comment type="similarity">
    <text evidence="9">Belongs to the binding-protein-dependent transport system permease family.</text>
</comment>
<dbReference type="RefSeq" id="WP_163075742.1">
    <property type="nucleotide sequence ID" value="NZ_CP048630.1"/>
</dbReference>
<keyword evidence="7 9" id="KW-1133">Transmembrane helix</keyword>
<accession>A0A6P1YMQ7</accession>
<dbReference type="EMBL" id="CP048630">
    <property type="protein sequence ID" value="QIB34599.1"/>
    <property type="molecule type" value="Genomic_DNA"/>
</dbReference>
<evidence type="ECO:0000256" key="4">
    <source>
        <dbReference type="ARBA" id="ARBA00022692"/>
    </source>
</evidence>
<evidence type="ECO:0000259" key="10">
    <source>
        <dbReference type="PROSITE" id="PS50928"/>
    </source>
</evidence>
<evidence type="ECO:0000313" key="11">
    <source>
        <dbReference type="EMBL" id="QIB34599.1"/>
    </source>
</evidence>
<feature type="transmembrane region" description="Helical" evidence="9">
    <location>
        <begin position="201"/>
        <end position="224"/>
    </location>
</feature>
<dbReference type="GO" id="GO:0015031">
    <property type="term" value="P:protein transport"/>
    <property type="evidence" value="ECO:0007669"/>
    <property type="project" value="UniProtKB-KW"/>
</dbReference>
<keyword evidence="4 9" id="KW-0812">Transmembrane</keyword>
<sequence>MSVFGSSSLLGRVLRSPAGVIGLFALLSIFFMAATAGLFFPRGPFALVSRPYLWPGTREGLPFGTDPLGRDMLAGIFYGSRISLLVGFVATACALIVGIFVGSVSGYFGGKADAVLMRVTDAIQTIPGFLFAIVLVGILSPSLFNIILAIATVSWPPIARLTRAEVLRVRAMEYVDACRLVGMSHARIIFTQILPNSLSPVIVATAVLVATAIITEAGLSFLGLGDPNVMSWGTLINAGRSSIRTSWYISIIPSLFIVLTVLALNLLGDAVNDALNPYFRKR</sequence>
<feature type="transmembrane region" description="Helical" evidence="9">
    <location>
        <begin position="82"/>
        <end position="108"/>
    </location>
</feature>
<dbReference type="Gene3D" id="1.10.3720.10">
    <property type="entry name" value="MetI-like"/>
    <property type="match status" value="1"/>
</dbReference>
<evidence type="ECO:0000256" key="9">
    <source>
        <dbReference type="RuleBase" id="RU363032"/>
    </source>
</evidence>
<dbReference type="PANTHER" id="PTHR43386">
    <property type="entry name" value="OLIGOPEPTIDE TRANSPORT SYSTEM PERMEASE PROTEIN APPC"/>
    <property type="match status" value="1"/>
</dbReference>
<dbReference type="Proteomes" id="UP000464751">
    <property type="component" value="Chromosome"/>
</dbReference>
<gene>
    <name evidence="11" type="ORF">G3A50_13390</name>
</gene>
<dbReference type="Pfam" id="PF00528">
    <property type="entry name" value="BPD_transp_1"/>
    <property type="match status" value="1"/>
</dbReference>
<name>A0A6P1YMQ7_9HYPH</name>
<feature type="domain" description="ABC transmembrane type-1" evidence="10">
    <location>
        <begin position="80"/>
        <end position="268"/>
    </location>
</feature>
<evidence type="ECO:0000256" key="7">
    <source>
        <dbReference type="ARBA" id="ARBA00022989"/>
    </source>
</evidence>
<keyword evidence="8 9" id="KW-0472">Membrane</keyword>
<dbReference type="GO" id="GO:0005886">
    <property type="term" value="C:plasma membrane"/>
    <property type="evidence" value="ECO:0007669"/>
    <property type="project" value="UniProtKB-SubCell"/>
</dbReference>
<evidence type="ECO:0000313" key="12">
    <source>
        <dbReference type="Proteomes" id="UP000464751"/>
    </source>
</evidence>
<dbReference type="InterPro" id="IPR035906">
    <property type="entry name" value="MetI-like_sf"/>
</dbReference>
<evidence type="ECO:0000256" key="3">
    <source>
        <dbReference type="ARBA" id="ARBA00022475"/>
    </source>
</evidence>
<dbReference type="PANTHER" id="PTHR43386:SF1">
    <property type="entry name" value="D,D-DIPEPTIDE TRANSPORT SYSTEM PERMEASE PROTEIN DDPC-RELATED"/>
    <property type="match status" value="1"/>
</dbReference>
<organism evidence="11 12">
    <name type="scientific">Ancylobacter pratisalsi</name>
    <dbReference type="NCBI Taxonomy" id="1745854"/>
    <lineage>
        <taxon>Bacteria</taxon>
        <taxon>Pseudomonadati</taxon>
        <taxon>Pseudomonadota</taxon>
        <taxon>Alphaproteobacteria</taxon>
        <taxon>Hyphomicrobiales</taxon>
        <taxon>Xanthobacteraceae</taxon>
        <taxon>Ancylobacter</taxon>
    </lineage>
</organism>
<evidence type="ECO:0000256" key="6">
    <source>
        <dbReference type="ARBA" id="ARBA00022927"/>
    </source>
</evidence>
<evidence type="ECO:0000256" key="5">
    <source>
        <dbReference type="ARBA" id="ARBA00022856"/>
    </source>
</evidence>
<evidence type="ECO:0000256" key="2">
    <source>
        <dbReference type="ARBA" id="ARBA00022448"/>
    </source>
</evidence>
<feature type="transmembrane region" description="Helical" evidence="9">
    <location>
        <begin position="20"/>
        <end position="40"/>
    </location>
</feature>
<dbReference type="SUPFAM" id="SSF161098">
    <property type="entry name" value="MetI-like"/>
    <property type="match status" value="1"/>
</dbReference>
<dbReference type="GO" id="GO:0015833">
    <property type="term" value="P:peptide transport"/>
    <property type="evidence" value="ECO:0007669"/>
    <property type="project" value="UniProtKB-KW"/>
</dbReference>
<keyword evidence="2 9" id="KW-0813">Transport</keyword>
<keyword evidence="6" id="KW-0653">Protein transport</keyword>
<keyword evidence="12" id="KW-1185">Reference proteome</keyword>
<keyword evidence="3" id="KW-1003">Cell membrane</keyword>
<reference evidence="11 12" key="1">
    <citation type="submission" date="2020-02" db="EMBL/GenBank/DDBJ databases">
        <authorList>
            <person name="Li G."/>
        </authorList>
    </citation>
    <scope>NUCLEOTIDE SEQUENCE [LARGE SCALE GENOMIC DNA]</scope>
    <source>
        <strain evidence="11 12">DSM 102029</strain>
    </source>
</reference>
<protein>
    <submittedName>
        <fullName evidence="11">ABC transporter permease</fullName>
    </submittedName>
</protein>
<feature type="transmembrane region" description="Helical" evidence="9">
    <location>
        <begin position="245"/>
        <end position="267"/>
    </location>
</feature>
<evidence type="ECO:0000256" key="8">
    <source>
        <dbReference type="ARBA" id="ARBA00023136"/>
    </source>
</evidence>
<dbReference type="GO" id="GO:0055085">
    <property type="term" value="P:transmembrane transport"/>
    <property type="evidence" value="ECO:0007669"/>
    <property type="project" value="InterPro"/>
</dbReference>
<proteinExistence type="inferred from homology"/>
<dbReference type="PROSITE" id="PS50928">
    <property type="entry name" value="ABC_TM1"/>
    <property type="match status" value="1"/>
</dbReference>
<dbReference type="AlphaFoldDB" id="A0A6P1YMQ7"/>
<feature type="transmembrane region" description="Helical" evidence="9">
    <location>
        <begin position="128"/>
        <end position="153"/>
    </location>
</feature>
<comment type="subcellular location">
    <subcellularLocation>
        <location evidence="1 9">Cell membrane</location>
        <topology evidence="1 9">Multi-pass membrane protein</topology>
    </subcellularLocation>
</comment>
<evidence type="ECO:0000256" key="1">
    <source>
        <dbReference type="ARBA" id="ARBA00004651"/>
    </source>
</evidence>
<dbReference type="CDD" id="cd06261">
    <property type="entry name" value="TM_PBP2"/>
    <property type="match status" value="1"/>
</dbReference>
<keyword evidence="5" id="KW-0571">Peptide transport</keyword>
<dbReference type="InterPro" id="IPR050366">
    <property type="entry name" value="BP-dependent_transpt_permease"/>
</dbReference>